<keyword evidence="2" id="KW-1185">Reference proteome</keyword>
<sequence length="109" mass="12051">MRVSWRAGRRPDYLSEALALLSGWRSDGPLLRRDLTLSDSEHAALTERIQVAADALQVRPQVRRTAGQTVIKLDARHDDGRGPTPSLTPNAVAFAARIEHAYRAVLDNP</sequence>
<reference evidence="2" key="1">
    <citation type="journal article" date="2019" name="Int. J. Syst. Evol. Microbiol.">
        <title>The Global Catalogue of Microorganisms (GCM) 10K type strain sequencing project: providing services to taxonomists for standard genome sequencing and annotation.</title>
        <authorList>
            <consortium name="The Broad Institute Genomics Platform"/>
            <consortium name="The Broad Institute Genome Sequencing Center for Infectious Disease"/>
            <person name="Wu L."/>
            <person name="Ma J."/>
        </authorList>
    </citation>
    <scope>NUCLEOTIDE SEQUENCE [LARGE SCALE GENOMIC DNA]</scope>
    <source>
        <strain evidence="2">JCM 3367</strain>
    </source>
</reference>
<dbReference type="Proteomes" id="UP001499978">
    <property type="component" value="Unassembled WGS sequence"/>
</dbReference>
<proteinExistence type="predicted"/>
<evidence type="ECO:0008006" key="3">
    <source>
        <dbReference type="Google" id="ProtNLM"/>
    </source>
</evidence>
<organism evidence="1 2">
    <name type="scientific">Pilimelia columellifera subsp. columellifera</name>
    <dbReference type="NCBI Taxonomy" id="706583"/>
    <lineage>
        <taxon>Bacteria</taxon>
        <taxon>Bacillati</taxon>
        <taxon>Actinomycetota</taxon>
        <taxon>Actinomycetes</taxon>
        <taxon>Micromonosporales</taxon>
        <taxon>Micromonosporaceae</taxon>
        <taxon>Pilimelia</taxon>
    </lineage>
</organism>
<evidence type="ECO:0000313" key="2">
    <source>
        <dbReference type="Proteomes" id="UP001499978"/>
    </source>
</evidence>
<dbReference type="RefSeq" id="WP_344168717.1">
    <property type="nucleotide sequence ID" value="NZ_BAAARY010000003.1"/>
</dbReference>
<dbReference type="EMBL" id="BAAARY010000003">
    <property type="protein sequence ID" value="GAA2515031.1"/>
    <property type="molecule type" value="Genomic_DNA"/>
</dbReference>
<accession>A0ABP6ADP9</accession>
<protein>
    <recommendedName>
        <fullName evidence="3">4a-hydroxytetrahydrobiopterin dehydratase</fullName>
    </recommendedName>
</protein>
<name>A0ABP6ADP9_9ACTN</name>
<evidence type="ECO:0000313" key="1">
    <source>
        <dbReference type="EMBL" id="GAA2515031.1"/>
    </source>
</evidence>
<comment type="caution">
    <text evidence="1">The sequence shown here is derived from an EMBL/GenBank/DDBJ whole genome shotgun (WGS) entry which is preliminary data.</text>
</comment>
<gene>
    <name evidence="1" type="ORF">GCM10010201_09120</name>
</gene>